<dbReference type="Proteomes" id="UP001221142">
    <property type="component" value="Unassembled WGS sequence"/>
</dbReference>
<gene>
    <name evidence="2" type="ORF">FB45DRAFT_1039341</name>
</gene>
<protein>
    <submittedName>
        <fullName evidence="2">Uncharacterized protein</fullName>
    </submittedName>
</protein>
<organism evidence="2 3">
    <name type="scientific">Roridomyces roridus</name>
    <dbReference type="NCBI Taxonomy" id="1738132"/>
    <lineage>
        <taxon>Eukaryota</taxon>
        <taxon>Fungi</taxon>
        <taxon>Dikarya</taxon>
        <taxon>Basidiomycota</taxon>
        <taxon>Agaricomycotina</taxon>
        <taxon>Agaricomycetes</taxon>
        <taxon>Agaricomycetidae</taxon>
        <taxon>Agaricales</taxon>
        <taxon>Marasmiineae</taxon>
        <taxon>Mycenaceae</taxon>
        <taxon>Roridomyces</taxon>
    </lineage>
</organism>
<accession>A0AAD7B3E5</accession>
<dbReference type="AlphaFoldDB" id="A0AAD7B3E5"/>
<keyword evidence="3" id="KW-1185">Reference proteome</keyword>
<proteinExistence type="predicted"/>
<comment type="caution">
    <text evidence="2">The sequence shown here is derived from an EMBL/GenBank/DDBJ whole genome shotgun (WGS) entry which is preliminary data.</text>
</comment>
<sequence>MTGGLARCMAHGVYVFTDPLRELITIVLPYFGARTMVYECADIDIIVLGRFSFTVNSSKDVSLETRAASTFKRYSITLDILKSLCSRHSTQTTASAMLSANQKDNSSQYADSLKENDSGSISDTSTSFTLTAYESQMDFTWLPDSQDYLLLSLTHYGFVNFFVCWKNSSGADRAVDGSPIHFSVVKQQMETRFQCLSLPGYRASPGSSMDILEWRLRHYPDAFFYSRIPRRALQNGFGSHIAPHKYSLARLPTIDSTENGQAKTPSSAMSRFGGPGWRLARGTKNCEQQHQTFVHTSVVKRCVYLGSINAIPLRHPLPHKFLFIPNNDYQVSTAVKMGSRSVFEVRHDEEGIKADVEGGEGQSGLGQFLSMQLWLCKACLAKRRPVLILWDHQVGEHSRDEFAPRMLMAIPGSSRDRLKPHHLRGSSSSVPVTNATMAAREPSTNLQTVLDIESSPTFGVQRRNPRRPETAPSGTPGAPSSSSSVLSALLSSVCLGHGWDQGCFNNPGKIMQSLSSRKYPNSLATAHEDLPHAAACDFSAAIPADPCQSTKKSMT</sequence>
<dbReference type="EMBL" id="JARKIF010000043">
    <property type="protein sequence ID" value="KAJ7608664.1"/>
    <property type="molecule type" value="Genomic_DNA"/>
</dbReference>
<feature type="compositionally biased region" description="Polar residues" evidence="1">
    <location>
        <begin position="425"/>
        <end position="458"/>
    </location>
</feature>
<feature type="region of interest" description="Disordered" evidence="1">
    <location>
        <begin position="413"/>
        <end position="483"/>
    </location>
</feature>
<evidence type="ECO:0000313" key="3">
    <source>
        <dbReference type="Proteomes" id="UP001221142"/>
    </source>
</evidence>
<reference evidence="2" key="1">
    <citation type="submission" date="2023-03" db="EMBL/GenBank/DDBJ databases">
        <title>Massive genome expansion in bonnet fungi (Mycena s.s.) driven by repeated elements and novel gene families across ecological guilds.</title>
        <authorList>
            <consortium name="Lawrence Berkeley National Laboratory"/>
            <person name="Harder C.B."/>
            <person name="Miyauchi S."/>
            <person name="Viragh M."/>
            <person name="Kuo A."/>
            <person name="Thoen E."/>
            <person name="Andreopoulos B."/>
            <person name="Lu D."/>
            <person name="Skrede I."/>
            <person name="Drula E."/>
            <person name="Henrissat B."/>
            <person name="Morin E."/>
            <person name="Kohler A."/>
            <person name="Barry K."/>
            <person name="LaButti K."/>
            <person name="Morin E."/>
            <person name="Salamov A."/>
            <person name="Lipzen A."/>
            <person name="Mereny Z."/>
            <person name="Hegedus B."/>
            <person name="Baldrian P."/>
            <person name="Stursova M."/>
            <person name="Weitz H."/>
            <person name="Taylor A."/>
            <person name="Grigoriev I.V."/>
            <person name="Nagy L.G."/>
            <person name="Martin F."/>
            <person name="Kauserud H."/>
        </authorList>
    </citation>
    <scope>NUCLEOTIDE SEQUENCE</scope>
    <source>
        <strain evidence="2">9284</strain>
    </source>
</reference>
<evidence type="ECO:0000313" key="2">
    <source>
        <dbReference type="EMBL" id="KAJ7608664.1"/>
    </source>
</evidence>
<feature type="compositionally biased region" description="Low complexity" evidence="1">
    <location>
        <begin position="470"/>
        <end position="483"/>
    </location>
</feature>
<evidence type="ECO:0000256" key="1">
    <source>
        <dbReference type="SAM" id="MobiDB-lite"/>
    </source>
</evidence>
<name>A0AAD7B3E5_9AGAR</name>